<name>A0A0E9M1X1_9BACT</name>
<dbReference type="STRING" id="1236989.JCM15548_13719"/>
<dbReference type="AlphaFoldDB" id="A0A0E9M1X1"/>
<evidence type="ECO:0000313" key="1">
    <source>
        <dbReference type="EMBL" id="GAO31366.1"/>
    </source>
</evidence>
<sequence>MYTLPGTLNVKNEIPLGDYSDVYLIHASKELIKDIEYQFGDGNLLHLGGEIWSLVRSHDEVLNNQN</sequence>
<evidence type="ECO:0000313" key="2">
    <source>
        <dbReference type="Proteomes" id="UP000032900"/>
    </source>
</evidence>
<dbReference type="EMBL" id="BAZW01000045">
    <property type="protein sequence ID" value="GAO31366.1"/>
    <property type="molecule type" value="Genomic_DNA"/>
</dbReference>
<organism evidence="1 2">
    <name type="scientific">Geofilum rubicundum JCM 15548</name>
    <dbReference type="NCBI Taxonomy" id="1236989"/>
    <lineage>
        <taxon>Bacteria</taxon>
        <taxon>Pseudomonadati</taxon>
        <taxon>Bacteroidota</taxon>
        <taxon>Bacteroidia</taxon>
        <taxon>Marinilabiliales</taxon>
        <taxon>Marinilabiliaceae</taxon>
        <taxon>Geofilum</taxon>
    </lineage>
</organism>
<keyword evidence="2" id="KW-1185">Reference proteome</keyword>
<proteinExistence type="predicted"/>
<accession>A0A0E9M1X1</accession>
<dbReference type="Proteomes" id="UP000032900">
    <property type="component" value="Unassembled WGS sequence"/>
</dbReference>
<comment type="caution">
    <text evidence="1">The sequence shown here is derived from an EMBL/GenBank/DDBJ whole genome shotgun (WGS) entry which is preliminary data.</text>
</comment>
<reference evidence="1 2" key="1">
    <citation type="journal article" date="2015" name="Microbes Environ.">
        <title>Distribution and evolution of nitrogen fixation genes in the phylum bacteroidetes.</title>
        <authorList>
            <person name="Inoue J."/>
            <person name="Oshima K."/>
            <person name="Suda W."/>
            <person name="Sakamoto M."/>
            <person name="Iino T."/>
            <person name="Noda S."/>
            <person name="Hongoh Y."/>
            <person name="Hattori M."/>
            <person name="Ohkuma M."/>
        </authorList>
    </citation>
    <scope>NUCLEOTIDE SEQUENCE [LARGE SCALE GENOMIC DNA]</scope>
    <source>
        <strain evidence="1">JCM 15548</strain>
    </source>
</reference>
<protein>
    <submittedName>
        <fullName evidence="1">Uncharacterized protein</fullName>
    </submittedName>
</protein>
<gene>
    <name evidence="1" type="ORF">JCM15548_13719</name>
</gene>